<gene>
    <name evidence="1" type="ordered locus">BAD_1266</name>
</gene>
<dbReference type="STRING" id="367928.BAD_1266"/>
<organism evidence="1 2">
    <name type="scientific">Bifidobacterium adolescentis (strain ATCC 15703 / DSM 20083 / NCTC 11814 / E194a)</name>
    <dbReference type="NCBI Taxonomy" id="367928"/>
    <lineage>
        <taxon>Bacteria</taxon>
        <taxon>Bacillati</taxon>
        <taxon>Actinomycetota</taxon>
        <taxon>Actinomycetes</taxon>
        <taxon>Bifidobacteriales</taxon>
        <taxon>Bifidobacteriaceae</taxon>
        <taxon>Bifidobacterium</taxon>
    </lineage>
</organism>
<proteinExistence type="predicted"/>
<evidence type="ECO:0000313" key="2">
    <source>
        <dbReference type="Proteomes" id="UP000008702"/>
    </source>
</evidence>
<dbReference type="AlphaFoldDB" id="A1A2W4"/>
<keyword evidence="2" id="KW-1185">Reference proteome</keyword>
<dbReference type="EMBL" id="AP009256">
    <property type="protein sequence ID" value="BAF40047.1"/>
    <property type="molecule type" value="Genomic_DNA"/>
</dbReference>
<dbReference type="Proteomes" id="UP000008702">
    <property type="component" value="Chromosome"/>
</dbReference>
<protein>
    <submittedName>
        <fullName evidence="1">Uncharacterized protein</fullName>
    </submittedName>
</protein>
<dbReference type="KEGG" id="bad:BAD_1266"/>
<evidence type="ECO:0000313" key="1">
    <source>
        <dbReference type="EMBL" id="BAF40047.1"/>
    </source>
</evidence>
<name>A1A2W4_BIFAA</name>
<reference evidence="1 2" key="1">
    <citation type="submission" date="2006-12" db="EMBL/GenBank/DDBJ databases">
        <title>Bifidobacterium adolescentis complete genome sequence.</title>
        <authorList>
            <person name="Suzuki T."/>
            <person name="Tsuda Y."/>
            <person name="Kanou N."/>
            <person name="Inoue T."/>
            <person name="Kumazaki K."/>
            <person name="Nagano S."/>
            <person name="Hirai S."/>
            <person name="Tanaka K."/>
            <person name="Watanabe K."/>
        </authorList>
    </citation>
    <scope>NUCLEOTIDE SEQUENCE [LARGE SCALE GENOMIC DNA]</scope>
    <source>
        <strain evidence="2">ATCC 15703 / DSM 20083 / NCTC 11814 / E194a</strain>
    </source>
</reference>
<accession>A1A2W4</accession>
<sequence length="112" mass="12803">MQTSSHIQGGAQRLLREDGRNRWGGFIPIPWQSVGPVSSDTGPLHSLAIPEIRVYLTIKYTFKRWRTHPCNTCILLECHSSVRASFRCPTLHQLMEHSPSFVVHGFICDVFR</sequence>
<dbReference type="HOGENOM" id="CLU_2140981_0_0_11"/>